<feature type="compositionally biased region" description="Polar residues" evidence="9">
    <location>
        <begin position="356"/>
        <end position="375"/>
    </location>
</feature>
<evidence type="ECO:0000256" key="7">
    <source>
        <dbReference type="ARBA" id="ARBA00023242"/>
    </source>
</evidence>
<evidence type="ECO:0000259" key="10">
    <source>
        <dbReference type="PROSITE" id="PS50157"/>
    </source>
</evidence>
<keyword evidence="2" id="KW-0597">Phosphoprotein</keyword>
<gene>
    <name evidence="13" type="ORF">ACOC_LOCUS8432</name>
</gene>
<dbReference type="InterPro" id="IPR009057">
    <property type="entry name" value="Homeodomain-like_sf"/>
</dbReference>
<evidence type="ECO:0000256" key="2">
    <source>
        <dbReference type="ARBA" id="ARBA00022553"/>
    </source>
</evidence>
<keyword evidence="7" id="KW-0539">Nucleus</keyword>
<dbReference type="Proteomes" id="UP000267027">
    <property type="component" value="Unassembled WGS sequence"/>
</dbReference>
<keyword evidence="4" id="KW-0805">Transcription regulation</keyword>
<sequence>LKSIRDRRKYISFDSFLLIRLRSPRFVEHVGVQPRGIHPYTPPPILSPMRNGSGLFWQIAKNLGHPAQVSFKKLSSLHFHSKKSFSSVRFMHNKALRKISWASTSSSTNSIQSELCKNFRIVEDLLKTFSVNIQWIRMKGLQIHNSELEAIEDRDEIIFSPDVLSDIENDQIEAFELLACSQAIPRPGRNKELALHLLMENKGNIEAAVADLLRSDTLDWEQYQIIYGSHYLDSVNWTPEEVNAFQDAIYKTEKDFHQVAQELPSKTVRECVEFYYTWKKACPDDYRKLRNLRRKRQLLELNLQQVKGHPFLYISPPAVAVSPLREVPPLLSSSSSISHALLGLRQSPPLKDLSGLQRNYQPSAPRTQFSSTSGTKKGAQPSADGFFHCRLCDKCFEKVKSLNAHMKSHAMKARAEAEAKAQVDAQLAATQSNSVITKYPFLSTKP</sequence>
<reference evidence="15" key="1">
    <citation type="submission" date="2016-04" db="UniProtKB">
        <authorList>
            <consortium name="WormBaseParasite"/>
        </authorList>
    </citation>
    <scope>IDENTIFICATION</scope>
</reference>
<dbReference type="OrthoDB" id="10258692at2759"/>
<dbReference type="PROSITE" id="PS51293">
    <property type="entry name" value="SANT"/>
    <property type="match status" value="1"/>
</dbReference>
<protein>
    <submittedName>
        <fullName evidence="15">Myb-like DNA-binding domain protein</fullName>
    </submittedName>
</protein>
<dbReference type="STRING" id="334426.A0A158PJ80"/>
<dbReference type="SMART" id="SM00717">
    <property type="entry name" value="SANT"/>
    <property type="match status" value="1"/>
</dbReference>
<dbReference type="WBParaSite" id="ACOC_0000843101-mRNA-1">
    <property type="protein sequence ID" value="ACOC_0000843101-mRNA-1"/>
    <property type="gene ID" value="ACOC_0000843101"/>
</dbReference>
<dbReference type="InterPro" id="IPR051066">
    <property type="entry name" value="Trans_reg/Corepressor"/>
</dbReference>
<organism evidence="15">
    <name type="scientific">Angiostrongylus costaricensis</name>
    <name type="common">Nematode worm</name>
    <dbReference type="NCBI Taxonomy" id="334426"/>
    <lineage>
        <taxon>Eukaryota</taxon>
        <taxon>Metazoa</taxon>
        <taxon>Ecdysozoa</taxon>
        <taxon>Nematoda</taxon>
        <taxon>Chromadorea</taxon>
        <taxon>Rhabditida</taxon>
        <taxon>Rhabditina</taxon>
        <taxon>Rhabditomorpha</taxon>
        <taxon>Strongyloidea</taxon>
        <taxon>Metastrongylidae</taxon>
        <taxon>Angiostrongylus</taxon>
    </lineage>
</organism>
<keyword evidence="3" id="KW-0007">Acetylation</keyword>
<keyword evidence="14" id="KW-1185">Reference proteome</keyword>
<dbReference type="SUPFAM" id="SSF46689">
    <property type="entry name" value="Homeodomain-like"/>
    <property type="match status" value="1"/>
</dbReference>
<evidence type="ECO:0000256" key="5">
    <source>
        <dbReference type="ARBA" id="ARBA00023125"/>
    </source>
</evidence>
<proteinExistence type="predicted"/>
<evidence type="ECO:0000256" key="1">
    <source>
        <dbReference type="ARBA" id="ARBA00004123"/>
    </source>
</evidence>
<dbReference type="InterPro" id="IPR036236">
    <property type="entry name" value="Znf_C2H2_sf"/>
</dbReference>
<comment type="subcellular location">
    <subcellularLocation>
        <location evidence="1">Nucleus</location>
    </subcellularLocation>
</comment>
<evidence type="ECO:0000256" key="8">
    <source>
        <dbReference type="PROSITE-ProRule" id="PRU00042"/>
    </source>
</evidence>
<keyword evidence="8" id="KW-0863">Zinc-finger</keyword>
<dbReference type="GO" id="GO:0005667">
    <property type="term" value="C:transcription regulator complex"/>
    <property type="evidence" value="ECO:0007669"/>
    <property type="project" value="TreeGrafter"/>
</dbReference>
<dbReference type="GO" id="GO:0003677">
    <property type="term" value="F:DNA binding"/>
    <property type="evidence" value="ECO:0007669"/>
    <property type="project" value="UniProtKB-KW"/>
</dbReference>
<dbReference type="PANTHER" id="PTHR16089:SF40">
    <property type="entry name" value="SUPPRESSOR OF ACTIVATED EGL-4 PROTEIN 1"/>
    <property type="match status" value="1"/>
</dbReference>
<keyword evidence="8" id="KW-0862">Zinc</keyword>
<dbReference type="GO" id="GO:0008270">
    <property type="term" value="F:zinc ion binding"/>
    <property type="evidence" value="ECO:0007669"/>
    <property type="project" value="UniProtKB-KW"/>
</dbReference>
<dbReference type="InterPro" id="IPR013087">
    <property type="entry name" value="Znf_C2H2_type"/>
</dbReference>
<evidence type="ECO:0000256" key="3">
    <source>
        <dbReference type="ARBA" id="ARBA00022990"/>
    </source>
</evidence>
<evidence type="ECO:0000256" key="9">
    <source>
        <dbReference type="SAM" id="MobiDB-lite"/>
    </source>
</evidence>
<dbReference type="Gene3D" id="1.10.10.60">
    <property type="entry name" value="Homeodomain-like"/>
    <property type="match status" value="1"/>
</dbReference>
<dbReference type="SUPFAM" id="SSF57667">
    <property type="entry name" value="beta-beta-alpha zinc fingers"/>
    <property type="match status" value="1"/>
</dbReference>
<evidence type="ECO:0000313" key="15">
    <source>
        <dbReference type="WBParaSite" id="ACOC_0000843101-mRNA-1"/>
    </source>
</evidence>
<evidence type="ECO:0000313" key="14">
    <source>
        <dbReference type="Proteomes" id="UP000267027"/>
    </source>
</evidence>
<keyword evidence="8" id="KW-0479">Metal-binding</keyword>
<dbReference type="PROSITE" id="PS00028">
    <property type="entry name" value="ZINC_FINGER_C2H2_1"/>
    <property type="match status" value="1"/>
</dbReference>
<evidence type="ECO:0000259" key="12">
    <source>
        <dbReference type="PROSITE" id="PS51293"/>
    </source>
</evidence>
<dbReference type="OMA" id="ICAIEDD"/>
<evidence type="ECO:0000313" key="13">
    <source>
        <dbReference type="EMBL" id="VDM60017.1"/>
    </source>
</evidence>
<dbReference type="InterPro" id="IPR000949">
    <property type="entry name" value="ELM2_dom"/>
</dbReference>
<evidence type="ECO:0000256" key="6">
    <source>
        <dbReference type="ARBA" id="ARBA00023163"/>
    </source>
</evidence>
<feature type="domain" description="ELM2" evidence="11">
    <location>
        <begin position="97"/>
        <end position="216"/>
    </location>
</feature>
<reference evidence="13 14" key="2">
    <citation type="submission" date="2018-11" db="EMBL/GenBank/DDBJ databases">
        <authorList>
            <consortium name="Pathogen Informatics"/>
        </authorList>
    </citation>
    <scope>NUCLEOTIDE SEQUENCE [LARGE SCALE GENOMIC DNA]</scope>
    <source>
        <strain evidence="13 14">Costa Rica</strain>
    </source>
</reference>
<dbReference type="Pfam" id="PF00249">
    <property type="entry name" value="Myb_DNA-binding"/>
    <property type="match status" value="1"/>
</dbReference>
<dbReference type="InterPro" id="IPR001005">
    <property type="entry name" value="SANT/Myb"/>
</dbReference>
<dbReference type="EMBL" id="UYYA01004156">
    <property type="protein sequence ID" value="VDM60017.1"/>
    <property type="molecule type" value="Genomic_DNA"/>
</dbReference>
<feature type="region of interest" description="Disordered" evidence="9">
    <location>
        <begin position="353"/>
        <end position="378"/>
    </location>
</feature>
<dbReference type="PROSITE" id="PS51156">
    <property type="entry name" value="ELM2"/>
    <property type="match status" value="1"/>
</dbReference>
<dbReference type="AlphaFoldDB" id="A0A158PJ80"/>
<dbReference type="GO" id="GO:0003714">
    <property type="term" value="F:transcription corepressor activity"/>
    <property type="evidence" value="ECO:0007669"/>
    <property type="project" value="TreeGrafter"/>
</dbReference>
<keyword evidence="5" id="KW-0238">DNA-binding</keyword>
<keyword evidence="6" id="KW-0804">Transcription</keyword>
<accession>A0A158PJ80</accession>
<dbReference type="GO" id="GO:0000118">
    <property type="term" value="C:histone deacetylase complex"/>
    <property type="evidence" value="ECO:0007669"/>
    <property type="project" value="TreeGrafter"/>
</dbReference>
<feature type="domain" description="SANT" evidence="12">
    <location>
        <begin position="232"/>
        <end position="283"/>
    </location>
</feature>
<dbReference type="InterPro" id="IPR017884">
    <property type="entry name" value="SANT_dom"/>
</dbReference>
<dbReference type="PANTHER" id="PTHR16089">
    <property type="entry name" value="REST COREPRESSOR COREST PROTEIN-RELATED"/>
    <property type="match status" value="1"/>
</dbReference>
<dbReference type="FunFam" id="1.10.10.60:FF:000086">
    <property type="entry name" value="transcriptional-regulating factor 1 isoform X1"/>
    <property type="match status" value="1"/>
</dbReference>
<dbReference type="GO" id="GO:0006357">
    <property type="term" value="P:regulation of transcription by RNA polymerase II"/>
    <property type="evidence" value="ECO:0007669"/>
    <property type="project" value="TreeGrafter"/>
</dbReference>
<dbReference type="PROSITE" id="PS50157">
    <property type="entry name" value="ZINC_FINGER_C2H2_2"/>
    <property type="match status" value="1"/>
</dbReference>
<evidence type="ECO:0000259" key="11">
    <source>
        <dbReference type="PROSITE" id="PS51156"/>
    </source>
</evidence>
<name>A0A158PJ80_ANGCS</name>
<evidence type="ECO:0000256" key="4">
    <source>
        <dbReference type="ARBA" id="ARBA00023015"/>
    </source>
</evidence>
<feature type="domain" description="C2H2-type" evidence="10">
    <location>
        <begin position="387"/>
        <end position="414"/>
    </location>
</feature>
<dbReference type="Gene3D" id="3.30.160.60">
    <property type="entry name" value="Classic Zinc Finger"/>
    <property type="match status" value="1"/>
</dbReference>